<evidence type="ECO:0000259" key="1">
    <source>
        <dbReference type="Pfam" id="PF00932"/>
    </source>
</evidence>
<organism evidence="2">
    <name type="scientific">marine metagenome</name>
    <dbReference type="NCBI Taxonomy" id="408172"/>
    <lineage>
        <taxon>unclassified sequences</taxon>
        <taxon>metagenomes</taxon>
        <taxon>ecological metagenomes</taxon>
    </lineage>
</organism>
<dbReference type="InterPro" id="IPR001322">
    <property type="entry name" value="Lamin_tail_dom"/>
</dbReference>
<accession>A0A381X7L5</accession>
<proteinExistence type="predicted"/>
<gene>
    <name evidence="2" type="ORF">METZ01_LOCUS113512</name>
</gene>
<protein>
    <recommendedName>
        <fullName evidence="1">LTD domain-containing protein</fullName>
    </recommendedName>
</protein>
<dbReference type="InterPro" id="IPR036415">
    <property type="entry name" value="Lamin_tail_dom_sf"/>
</dbReference>
<dbReference type="Pfam" id="PF00932">
    <property type="entry name" value="LTD"/>
    <property type="match status" value="1"/>
</dbReference>
<reference evidence="2" key="1">
    <citation type="submission" date="2018-05" db="EMBL/GenBank/DDBJ databases">
        <authorList>
            <person name="Lanie J.A."/>
            <person name="Ng W.-L."/>
            <person name="Kazmierczak K.M."/>
            <person name="Andrzejewski T.M."/>
            <person name="Davidsen T.M."/>
            <person name="Wayne K.J."/>
            <person name="Tettelin H."/>
            <person name="Glass J.I."/>
            <person name="Rusch D."/>
            <person name="Podicherti R."/>
            <person name="Tsui H.-C.T."/>
            <person name="Winkler M.E."/>
        </authorList>
    </citation>
    <scope>NUCLEOTIDE SEQUENCE</scope>
</reference>
<dbReference type="SUPFAM" id="SSF74853">
    <property type="entry name" value="Lamin A/C globular tail domain"/>
    <property type="match status" value="1"/>
</dbReference>
<feature type="non-terminal residue" evidence="2">
    <location>
        <position position="769"/>
    </location>
</feature>
<dbReference type="InterPro" id="IPR014867">
    <property type="entry name" value="Spore_coat_CotH_CotH2/3/7"/>
</dbReference>
<evidence type="ECO:0000313" key="2">
    <source>
        <dbReference type="EMBL" id="SVA60658.1"/>
    </source>
</evidence>
<name>A0A381X7L5_9ZZZZ</name>
<dbReference type="EMBL" id="UINC01014170">
    <property type="protein sequence ID" value="SVA60658.1"/>
    <property type="molecule type" value="Genomic_DNA"/>
</dbReference>
<feature type="domain" description="LTD" evidence="1">
    <location>
        <begin position="666"/>
        <end position="769"/>
    </location>
</feature>
<dbReference type="AlphaFoldDB" id="A0A381X7L5"/>
<sequence>MSITVSAAKVKDTKFKHGRGFFDAPFDEVITTETSGATIIYTLDGSDPRYSENTISGTSPLAVAIDPDSIIKRPKTPGVIVRAYAQKEGWKETNVDTQTYIFVESVKRQDSASPGGGWPVDARVNRQVMIYGINQSVVNDARWKDKMSDALKAIPSMSLVASLDDWFDPSDGLYANPREQGKKTEIPGSLELINQNGTEGFQVNAGIRIRGGYSSTSRNPKHSYRLFFRSEYGDAKLKYPLFGNEGVDEFDKIDLRTSQNHSWAFENSRRNTFLRDIFCRDLQGKSGHHFTKSRYYHIYMNGMYWGIFMTQERAEGRFGASYFGGKSEDYDVIKAMGWMKPTEVTDGNLDLYRELFERTLDWSGDNSDYFALLGLKPDGLVDPNGKTLVDADNLIDYMLGIFYTGSNDEAAAWGGRSTNNFFCMIDHDNPTGFKFFRHDAEHSMDAGWEDRTAPANDKKFRELPWFNGQTLHERLSKNEEYRMRFADHVYRHFYNGGSMTPGNSIELMSTRVNELQAAIPAEAARWGNTTSQSPEMWQRNVDYLLRRWLPTRRDKVAQQLRNRALYPDLAPPVVKSNGAVIAQRKWGAAPGTMITLENSDNERGTIFYTTNGTDPRAIGGDISGDAIDGGDKETVIVSGTVLKTRVKDGNRWSPLREVIYVQNIGKSSLKISEIQYHTYGNDSGPDTFDAGEYEFLEIRNCSNKTIHLTGAAFTKGIHYAFPDNATIGPGRHIVLSANPKAFRERYGFQPFGKYLRGLDNSGETVVLRD</sequence>
<dbReference type="InterPro" id="IPR026876">
    <property type="entry name" value="Fn3_assoc_repeat"/>
</dbReference>
<dbReference type="Pfam" id="PF08757">
    <property type="entry name" value="CotH"/>
    <property type="match status" value="1"/>
</dbReference>
<dbReference type="Pfam" id="PF13287">
    <property type="entry name" value="Fn3_assoc"/>
    <property type="match status" value="1"/>
</dbReference>